<evidence type="ECO:0000313" key="6">
    <source>
        <dbReference type="EMBL" id="CAP24941.1"/>
    </source>
</evidence>
<dbReference type="InterPro" id="IPR051065">
    <property type="entry name" value="Ras-related_GTPase"/>
</dbReference>
<dbReference type="PANTHER" id="PTHR45704">
    <property type="entry name" value="RAS-LIKE FAMILY MEMBER 11"/>
    <property type="match status" value="1"/>
</dbReference>
<evidence type="ECO:0000313" key="8">
    <source>
        <dbReference type="WormBase" id="CBG04185"/>
    </source>
</evidence>
<reference evidence="6 7" key="2">
    <citation type="journal article" date="2011" name="PLoS Genet.">
        <title>Caenorhabditis briggsae recombinant inbred line genotypes reveal inter-strain incompatibility and the evolution of recombination.</title>
        <authorList>
            <person name="Ross J.A."/>
            <person name="Koboldt D.C."/>
            <person name="Staisch J.E."/>
            <person name="Chamberlin H.M."/>
            <person name="Gupta B.P."/>
            <person name="Miller R.D."/>
            <person name="Baird S.E."/>
            <person name="Haag E.S."/>
        </authorList>
    </citation>
    <scope>NUCLEOTIDE SEQUENCE [LARGE SCALE GENOMIC DNA]</scope>
    <source>
        <strain evidence="6 7">AF16</strain>
    </source>
</reference>
<gene>
    <name evidence="6 8" type="ORF">CBG04185</name>
    <name evidence="6" type="ORF">CBG_04185</name>
</gene>
<feature type="compositionally biased region" description="Low complexity" evidence="5">
    <location>
        <begin position="199"/>
        <end position="208"/>
    </location>
</feature>
<dbReference type="InParanoid" id="A8WWD2"/>
<dbReference type="PROSITE" id="PS51421">
    <property type="entry name" value="RAS"/>
    <property type="match status" value="1"/>
</dbReference>
<dbReference type="PRINTS" id="PR00449">
    <property type="entry name" value="RASTRNSFRMNG"/>
</dbReference>
<dbReference type="EC" id="3.6.5.2" evidence="2"/>
<comment type="catalytic activity">
    <reaction evidence="4">
        <text>GTP + H2O = GDP + phosphate + H(+)</text>
        <dbReference type="Rhea" id="RHEA:19669"/>
        <dbReference type="ChEBI" id="CHEBI:15377"/>
        <dbReference type="ChEBI" id="CHEBI:15378"/>
        <dbReference type="ChEBI" id="CHEBI:37565"/>
        <dbReference type="ChEBI" id="CHEBI:43474"/>
        <dbReference type="ChEBI" id="CHEBI:58189"/>
        <dbReference type="EC" id="3.6.5.2"/>
    </reaction>
</comment>
<dbReference type="STRING" id="6238.A8WWD2"/>
<dbReference type="SMART" id="SM00175">
    <property type="entry name" value="RAB"/>
    <property type="match status" value="1"/>
</dbReference>
<protein>
    <recommendedName>
        <fullName evidence="2">small monomeric GTPase</fullName>
        <ecNumber evidence="2">3.6.5.2</ecNumber>
    </recommendedName>
</protein>
<sequence>MRNSAPLRELHVALVGMAGSGKSAVAVKYITKRFIGEYDSTLEDNYCRQETVGGQCLMVWMMDTVESATKDEMRWIAWADVYVVIYDVTSQLSFQYAEGILERISRHEHVLCPREHRTLLVGNKSDLERYRQVSETEGERLASQHKTYFAECSAASDLRQFTQSLHSIFQNIISGARSPSPRQCSSDSEIITPRKGAFSSLRSSSRSSQVRAKASTTKAPAPLHKTPSLSKLKTGSKLLKLFHLMKVPKRKSISSLDALLKATATGNEQANTIDKALNTPTDRIMKATLEFEKVHTIKASDSSEVEKYTVLKATVEDEMEAALKLKRLGITPLVRRCHVEPIPPAYFKCRKIFKKTQ</sequence>
<dbReference type="CTD" id="8581547"/>
<dbReference type="Proteomes" id="UP000008549">
    <property type="component" value="Unassembled WGS sequence"/>
</dbReference>
<dbReference type="OMA" id="KRFGVMF"/>
<evidence type="ECO:0000313" key="7">
    <source>
        <dbReference type="Proteomes" id="UP000008549"/>
    </source>
</evidence>
<dbReference type="SUPFAM" id="SSF52540">
    <property type="entry name" value="P-loop containing nucleoside triphosphate hydrolases"/>
    <property type="match status" value="1"/>
</dbReference>
<comment type="similarity">
    <text evidence="1">Belongs to the small GTPase superfamily. Ras family.</text>
</comment>
<keyword evidence="3" id="KW-0378">Hydrolase</keyword>
<proteinExistence type="inferred from homology"/>
<dbReference type="GO" id="GO:0005525">
    <property type="term" value="F:GTP binding"/>
    <property type="evidence" value="ECO:0007669"/>
    <property type="project" value="InterPro"/>
</dbReference>
<dbReference type="FunCoup" id="A8WWD2">
    <property type="interactions" value="114"/>
</dbReference>
<accession>A8WWD2</accession>
<dbReference type="PROSITE" id="PS51419">
    <property type="entry name" value="RAB"/>
    <property type="match status" value="1"/>
</dbReference>
<dbReference type="HOGENOM" id="CLU_041217_1_0_1"/>
<dbReference type="Pfam" id="PF00071">
    <property type="entry name" value="Ras"/>
    <property type="match status" value="1"/>
</dbReference>
<dbReference type="eggNOG" id="KOG0395">
    <property type="taxonomic scope" value="Eukaryota"/>
</dbReference>
<dbReference type="AlphaFoldDB" id="A8WWD2"/>
<dbReference type="FunFam" id="3.40.50.300:FF:003097">
    <property type="entry name" value="Protein CBG04185"/>
    <property type="match status" value="1"/>
</dbReference>
<dbReference type="SMART" id="SM00173">
    <property type="entry name" value="RAS"/>
    <property type="match status" value="1"/>
</dbReference>
<organism evidence="6 7">
    <name type="scientific">Caenorhabditis briggsae</name>
    <dbReference type="NCBI Taxonomy" id="6238"/>
    <lineage>
        <taxon>Eukaryota</taxon>
        <taxon>Metazoa</taxon>
        <taxon>Ecdysozoa</taxon>
        <taxon>Nematoda</taxon>
        <taxon>Chromadorea</taxon>
        <taxon>Rhabditida</taxon>
        <taxon>Rhabditina</taxon>
        <taxon>Rhabditomorpha</taxon>
        <taxon>Rhabditoidea</taxon>
        <taxon>Rhabditidae</taxon>
        <taxon>Peloderinae</taxon>
        <taxon>Caenorhabditis</taxon>
    </lineage>
</organism>
<name>A8WWD2_CAEBR</name>
<evidence type="ECO:0000256" key="2">
    <source>
        <dbReference type="ARBA" id="ARBA00011984"/>
    </source>
</evidence>
<dbReference type="KEGG" id="cbr:CBG_04185"/>
<dbReference type="RefSeq" id="XP_002639554.1">
    <property type="nucleotide sequence ID" value="XM_002639508.1"/>
</dbReference>
<dbReference type="Gene3D" id="3.40.50.300">
    <property type="entry name" value="P-loop containing nucleotide triphosphate hydrolases"/>
    <property type="match status" value="1"/>
</dbReference>
<dbReference type="GeneID" id="8581547"/>
<evidence type="ECO:0000256" key="4">
    <source>
        <dbReference type="ARBA" id="ARBA00048098"/>
    </source>
</evidence>
<dbReference type="GO" id="GO:0003925">
    <property type="term" value="F:G protein activity"/>
    <property type="evidence" value="ECO:0007669"/>
    <property type="project" value="UniProtKB-EC"/>
</dbReference>
<dbReference type="InterPro" id="IPR001806">
    <property type="entry name" value="Small_GTPase"/>
</dbReference>
<reference evidence="6 7" key="1">
    <citation type="journal article" date="2003" name="PLoS Biol.">
        <title>The genome sequence of Caenorhabditis briggsae: a platform for comparative genomics.</title>
        <authorList>
            <person name="Stein L.D."/>
            <person name="Bao Z."/>
            <person name="Blasiar D."/>
            <person name="Blumenthal T."/>
            <person name="Brent M.R."/>
            <person name="Chen N."/>
            <person name="Chinwalla A."/>
            <person name="Clarke L."/>
            <person name="Clee C."/>
            <person name="Coghlan A."/>
            <person name="Coulson A."/>
            <person name="D'Eustachio P."/>
            <person name="Fitch D.H."/>
            <person name="Fulton L.A."/>
            <person name="Fulton R.E."/>
            <person name="Griffiths-Jones S."/>
            <person name="Harris T.W."/>
            <person name="Hillier L.W."/>
            <person name="Kamath R."/>
            <person name="Kuwabara P.E."/>
            <person name="Mardis E.R."/>
            <person name="Marra M.A."/>
            <person name="Miner T.L."/>
            <person name="Minx P."/>
            <person name="Mullikin J.C."/>
            <person name="Plumb R.W."/>
            <person name="Rogers J."/>
            <person name="Schein J.E."/>
            <person name="Sohrmann M."/>
            <person name="Spieth J."/>
            <person name="Stajich J.E."/>
            <person name="Wei C."/>
            <person name="Willey D."/>
            <person name="Wilson R.K."/>
            <person name="Durbin R."/>
            <person name="Waterston R.H."/>
        </authorList>
    </citation>
    <scope>NUCLEOTIDE SEQUENCE [LARGE SCALE GENOMIC DNA]</scope>
    <source>
        <strain evidence="6 7">AF16</strain>
    </source>
</reference>
<dbReference type="EMBL" id="HE600926">
    <property type="protein sequence ID" value="CAP24941.1"/>
    <property type="molecule type" value="Genomic_DNA"/>
</dbReference>
<feature type="region of interest" description="Disordered" evidence="5">
    <location>
        <begin position="195"/>
        <end position="229"/>
    </location>
</feature>
<evidence type="ECO:0000256" key="3">
    <source>
        <dbReference type="ARBA" id="ARBA00022801"/>
    </source>
</evidence>
<evidence type="ECO:0000256" key="5">
    <source>
        <dbReference type="SAM" id="MobiDB-lite"/>
    </source>
</evidence>
<keyword evidence="7" id="KW-1185">Reference proteome</keyword>
<dbReference type="InterPro" id="IPR027417">
    <property type="entry name" value="P-loop_NTPase"/>
</dbReference>
<dbReference type="WormBase" id="CBG04185">
    <property type="protein sequence ID" value="CBP49626"/>
    <property type="gene ID" value="WBGene00026910"/>
</dbReference>
<evidence type="ECO:0000256" key="1">
    <source>
        <dbReference type="ARBA" id="ARBA00008344"/>
    </source>
</evidence>